<dbReference type="OrthoDB" id="3227739at2759"/>
<name>A0A0D7B3R1_9AGAR</name>
<keyword evidence="1" id="KW-0472">Membrane</keyword>
<protein>
    <recommendedName>
        <fullName evidence="4">MARVEL domain-containing protein</fullName>
    </recommendedName>
</protein>
<keyword evidence="3" id="KW-1185">Reference proteome</keyword>
<dbReference type="EMBL" id="KN880603">
    <property type="protein sequence ID" value="KIY65142.1"/>
    <property type="molecule type" value="Genomic_DNA"/>
</dbReference>
<keyword evidence="1" id="KW-0812">Transmembrane</keyword>
<feature type="transmembrane region" description="Helical" evidence="1">
    <location>
        <begin position="47"/>
        <end position="68"/>
    </location>
</feature>
<dbReference type="AlphaFoldDB" id="A0A0D7B3R1"/>
<reference evidence="2 3" key="1">
    <citation type="journal article" date="2015" name="Fungal Genet. Biol.">
        <title>Evolution of novel wood decay mechanisms in Agaricales revealed by the genome sequences of Fistulina hepatica and Cylindrobasidium torrendii.</title>
        <authorList>
            <person name="Floudas D."/>
            <person name="Held B.W."/>
            <person name="Riley R."/>
            <person name="Nagy L.G."/>
            <person name="Koehler G."/>
            <person name="Ransdell A.S."/>
            <person name="Younus H."/>
            <person name="Chow J."/>
            <person name="Chiniquy J."/>
            <person name="Lipzen A."/>
            <person name="Tritt A."/>
            <person name="Sun H."/>
            <person name="Haridas S."/>
            <person name="LaButti K."/>
            <person name="Ohm R.A."/>
            <person name="Kues U."/>
            <person name="Blanchette R.A."/>
            <person name="Grigoriev I.V."/>
            <person name="Minto R.E."/>
            <person name="Hibbett D.S."/>
        </authorList>
    </citation>
    <scope>NUCLEOTIDE SEQUENCE [LARGE SCALE GENOMIC DNA]</scope>
    <source>
        <strain evidence="2 3">FP15055 ss-10</strain>
    </source>
</reference>
<feature type="transmembrane region" description="Helical" evidence="1">
    <location>
        <begin position="75"/>
        <end position="93"/>
    </location>
</feature>
<organism evidence="2 3">
    <name type="scientific">Cylindrobasidium torrendii FP15055 ss-10</name>
    <dbReference type="NCBI Taxonomy" id="1314674"/>
    <lineage>
        <taxon>Eukaryota</taxon>
        <taxon>Fungi</taxon>
        <taxon>Dikarya</taxon>
        <taxon>Basidiomycota</taxon>
        <taxon>Agaricomycotina</taxon>
        <taxon>Agaricomycetes</taxon>
        <taxon>Agaricomycetidae</taxon>
        <taxon>Agaricales</taxon>
        <taxon>Marasmiineae</taxon>
        <taxon>Physalacriaceae</taxon>
        <taxon>Cylindrobasidium</taxon>
    </lineage>
</organism>
<feature type="transmembrane region" description="Helical" evidence="1">
    <location>
        <begin position="119"/>
        <end position="142"/>
    </location>
</feature>
<dbReference type="STRING" id="1314674.A0A0D7B3R1"/>
<keyword evidence="1" id="KW-1133">Transmembrane helix</keyword>
<gene>
    <name evidence="2" type="ORF">CYLTODRAFT_424619</name>
</gene>
<evidence type="ECO:0000256" key="1">
    <source>
        <dbReference type="SAM" id="Phobius"/>
    </source>
</evidence>
<evidence type="ECO:0000313" key="3">
    <source>
        <dbReference type="Proteomes" id="UP000054007"/>
    </source>
</evidence>
<feature type="transmembrane region" description="Helical" evidence="1">
    <location>
        <begin position="16"/>
        <end position="35"/>
    </location>
</feature>
<sequence length="177" mass="19183">MAALAGWYNVLRTATYGLLWAFTVIVLGLASYRVHYTTDLTHSYEPIIVELICSAILAIVGIPILFFLVAKGHLVVELVSVFILWVFFLVGSVDVTNDILPGDRYCDYKHIGGENECDIVTTLLAFSWMSWSLLTIVGVLALMQWAKLRGAPAAGTYTSEKRAAPVGAPADVSASAA</sequence>
<dbReference type="Proteomes" id="UP000054007">
    <property type="component" value="Unassembled WGS sequence"/>
</dbReference>
<evidence type="ECO:0008006" key="4">
    <source>
        <dbReference type="Google" id="ProtNLM"/>
    </source>
</evidence>
<proteinExistence type="predicted"/>
<evidence type="ECO:0000313" key="2">
    <source>
        <dbReference type="EMBL" id="KIY65142.1"/>
    </source>
</evidence>
<accession>A0A0D7B3R1</accession>